<feature type="domain" description="PilZ" evidence="2">
    <location>
        <begin position="21"/>
        <end position="113"/>
    </location>
</feature>
<dbReference type="EMBL" id="VBRY01000001">
    <property type="protein sequence ID" value="TLS69121.1"/>
    <property type="molecule type" value="Genomic_DNA"/>
</dbReference>
<dbReference type="InterPro" id="IPR009875">
    <property type="entry name" value="PilZ_domain"/>
</dbReference>
<evidence type="ECO:0000259" key="2">
    <source>
        <dbReference type="Pfam" id="PF07238"/>
    </source>
</evidence>
<dbReference type="AlphaFoldDB" id="A0A5R9GSE1"/>
<accession>A0A5R9GSE1</accession>
<organism evidence="3 4">
    <name type="scientific">Mariprofundus erugo</name>
    <dbReference type="NCBI Taxonomy" id="2528639"/>
    <lineage>
        <taxon>Bacteria</taxon>
        <taxon>Pseudomonadati</taxon>
        <taxon>Pseudomonadota</taxon>
        <taxon>Candidatius Mariprofundia</taxon>
        <taxon>Mariprofundales</taxon>
        <taxon>Mariprofundaceae</taxon>
        <taxon>Mariprofundus</taxon>
    </lineage>
</organism>
<comment type="caution">
    <text evidence="3">The sequence shown here is derived from an EMBL/GenBank/DDBJ whole genome shotgun (WGS) entry which is preliminary data.</text>
</comment>
<dbReference type="Pfam" id="PF07238">
    <property type="entry name" value="PilZ"/>
    <property type="match status" value="1"/>
</dbReference>
<name>A0A5R9GSE1_9PROT</name>
<keyword evidence="4" id="KW-1185">Reference proteome</keyword>
<evidence type="ECO:0000313" key="4">
    <source>
        <dbReference type="Proteomes" id="UP000306585"/>
    </source>
</evidence>
<evidence type="ECO:0000313" key="3">
    <source>
        <dbReference type="EMBL" id="TLS69121.1"/>
    </source>
</evidence>
<proteinExistence type="predicted"/>
<dbReference type="SUPFAM" id="SSF141371">
    <property type="entry name" value="PilZ domain-like"/>
    <property type="match status" value="1"/>
</dbReference>
<dbReference type="GO" id="GO:0035438">
    <property type="term" value="F:cyclic-di-GMP binding"/>
    <property type="evidence" value="ECO:0007669"/>
    <property type="project" value="InterPro"/>
</dbReference>
<protein>
    <submittedName>
        <fullName evidence="3">PilZ domain-containing protein</fullName>
    </submittedName>
</protein>
<dbReference type="Gene3D" id="2.40.10.220">
    <property type="entry name" value="predicted glycosyltransferase like domains"/>
    <property type="match status" value="1"/>
</dbReference>
<evidence type="ECO:0000256" key="1">
    <source>
        <dbReference type="SAM" id="MobiDB-lite"/>
    </source>
</evidence>
<gene>
    <name evidence="3" type="ORF">FEF65_01125</name>
</gene>
<reference evidence="3 4" key="1">
    <citation type="journal article" date="2019" name="Appl. Environ. Microbiol.">
        <title>Environmental Evidence and Genomic Insight of Iron-oxidizing Bacteria Preference Towards More Corrosion Resistant Stainless Steel at Higher Salinities.</title>
        <authorList>
            <person name="Garrison C.E."/>
            <person name="Price K.A."/>
            <person name="Field E.K."/>
        </authorList>
    </citation>
    <scope>NUCLEOTIDE SEQUENCE [LARGE SCALE GENOMIC DNA]</scope>
    <source>
        <strain evidence="3 4">P3</strain>
    </source>
</reference>
<sequence>MQIASNTAWRFVAVNIEKEERGFTRLKLPIDVTIFTEDQGKCHGTAHDISMSGVNVQLPECTLHMDSHVAVQLDFYGLLLSMNAKVARQINHEVALSFDNIELESYEHLARLIQLNSLEPEQIERELHDHIGLRERQPLRRHRDHPTPPATDE</sequence>
<feature type="region of interest" description="Disordered" evidence="1">
    <location>
        <begin position="131"/>
        <end position="153"/>
    </location>
</feature>
<dbReference type="Proteomes" id="UP000306585">
    <property type="component" value="Unassembled WGS sequence"/>
</dbReference>